<feature type="region of interest" description="Disordered" evidence="1">
    <location>
        <begin position="374"/>
        <end position="393"/>
    </location>
</feature>
<keyword evidence="3" id="KW-1185">Reference proteome</keyword>
<dbReference type="AlphaFoldDB" id="A0A5B0R1D2"/>
<dbReference type="SMART" id="SM00320">
    <property type="entry name" value="WD40"/>
    <property type="match status" value="5"/>
</dbReference>
<dbReference type="PANTHER" id="PTHR13211:SF0">
    <property type="entry name" value="TELOMERASE CAJAL BODY PROTEIN 1"/>
    <property type="match status" value="1"/>
</dbReference>
<evidence type="ECO:0008006" key="4">
    <source>
        <dbReference type="Google" id="ProtNLM"/>
    </source>
</evidence>
<dbReference type="InterPro" id="IPR015943">
    <property type="entry name" value="WD40/YVTN_repeat-like_dom_sf"/>
</dbReference>
<dbReference type="Gene3D" id="2.130.10.10">
    <property type="entry name" value="YVTN repeat-like/Quinoprotein amine dehydrogenase"/>
    <property type="match status" value="2"/>
</dbReference>
<organism evidence="2 3">
    <name type="scientific">Puccinia graminis f. sp. tritici</name>
    <dbReference type="NCBI Taxonomy" id="56615"/>
    <lineage>
        <taxon>Eukaryota</taxon>
        <taxon>Fungi</taxon>
        <taxon>Dikarya</taxon>
        <taxon>Basidiomycota</taxon>
        <taxon>Pucciniomycotina</taxon>
        <taxon>Pucciniomycetes</taxon>
        <taxon>Pucciniales</taxon>
        <taxon>Pucciniaceae</taxon>
        <taxon>Puccinia</taxon>
    </lineage>
</organism>
<dbReference type="OrthoDB" id="239865at2759"/>
<comment type="caution">
    <text evidence="2">The sequence shown here is derived from an EMBL/GenBank/DDBJ whole genome shotgun (WGS) entry which is preliminary data.</text>
</comment>
<dbReference type="InterPro" id="IPR051150">
    <property type="entry name" value="SWT21/TCAB1_mRNA_Telomere"/>
</dbReference>
<evidence type="ECO:0000313" key="2">
    <source>
        <dbReference type="EMBL" id="KAA1119378.1"/>
    </source>
</evidence>
<protein>
    <recommendedName>
        <fullName evidence="4">Telomerase Cajal body protein 1</fullName>
    </recommendedName>
</protein>
<evidence type="ECO:0000256" key="1">
    <source>
        <dbReference type="SAM" id="MobiDB-lite"/>
    </source>
</evidence>
<dbReference type="EMBL" id="VSWC01000001">
    <property type="protein sequence ID" value="KAA1119378.1"/>
    <property type="molecule type" value="Genomic_DNA"/>
</dbReference>
<dbReference type="SUPFAM" id="SSF50978">
    <property type="entry name" value="WD40 repeat-like"/>
    <property type="match status" value="1"/>
</dbReference>
<dbReference type="Proteomes" id="UP000324748">
    <property type="component" value="Unassembled WGS sequence"/>
</dbReference>
<gene>
    <name evidence="2" type="ORF">PGT21_023687</name>
</gene>
<dbReference type="InterPro" id="IPR036322">
    <property type="entry name" value="WD40_repeat_dom_sf"/>
</dbReference>
<proteinExistence type="predicted"/>
<name>A0A5B0R1D2_PUCGR</name>
<evidence type="ECO:0000313" key="3">
    <source>
        <dbReference type="Proteomes" id="UP000324748"/>
    </source>
</evidence>
<dbReference type="PANTHER" id="PTHR13211">
    <property type="entry name" value="TELOMERASE CAJAL BODY PROTEIN 1"/>
    <property type="match status" value="1"/>
</dbReference>
<accession>A0A5B0R1D2</accession>
<sequence length="422" mass="46536">MNDDPGQMEATSTESRPGHAEDILQHPSYQIQFNPNDSLIREATTNTVRSSLTNNLLRVAKWSSDGSTVLTEAEDRTVRLFMGCKPDPHVSGDTNNDQLSWRSTRNFPMADALLSTCWFPYSSLNDPSRYCFVAAVKDHPIHLLDANDGRIRASYPIVDHRERMVAPHSMLFSDDGTTLFAGYESAIEMFDVSRSGEAGERYKTLSSRKSKDGQKGIISALALDPSQQGLLAAGSYSGQIALHDTKSSEIAPALVFNTTETTGVTQVKFHPQNDQVMFSVSRKSNQILCWDLRYGATTFHSFNRPGRTNQKIQFDIDWAGANLITGGTDGKIRFYSLVDVNRPVQEFQIHSDTIGSASFNPTASTTIVTCAGSRRASNNLSPPTPTTTSDLSLVDPLPAKDLSSSAHHSKLTELKLWKFSYL</sequence>
<dbReference type="InterPro" id="IPR001680">
    <property type="entry name" value="WD40_rpt"/>
</dbReference>
<reference evidence="2 3" key="1">
    <citation type="submission" date="2019-05" db="EMBL/GenBank/DDBJ databases">
        <title>Emergence of the Ug99 lineage of the wheat stem rust pathogen through somatic hybridization.</title>
        <authorList>
            <person name="Li F."/>
            <person name="Upadhyaya N.M."/>
            <person name="Sperschneider J."/>
            <person name="Matny O."/>
            <person name="Nguyen-Phuc H."/>
            <person name="Mago R."/>
            <person name="Raley C."/>
            <person name="Miller M.E."/>
            <person name="Silverstein K.A.T."/>
            <person name="Henningsen E."/>
            <person name="Hirsch C.D."/>
            <person name="Visser B."/>
            <person name="Pretorius Z.A."/>
            <person name="Steffenson B.J."/>
            <person name="Schwessinger B."/>
            <person name="Dodds P.N."/>
            <person name="Figueroa M."/>
        </authorList>
    </citation>
    <scope>NUCLEOTIDE SEQUENCE [LARGE SCALE GENOMIC DNA]</scope>
    <source>
        <strain evidence="2">21-0</strain>
    </source>
</reference>